<sequence length="115" mass="12415">MDMPLKQIWVRKRTSLETTSGPVHASSWDVSPAKPGSRSLNASCSWKLSLPHCRQLCAKPAIASSPAPAPGTGGGELGPVGQIKSQSVFVKFYWNLLFRHKLNTVSTCPAEGRVK</sequence>
<dbReference type="Proteomes" id="UP001176941">
    <property type="component" value="Chromosome 26"/>
</dbReference>
<gene>
    <name evidence="1" type="ORF">MRATA1EN1_LOCUS16001</name>
</gene>
<proteinExistence type="predicted"/>
<name>A0ABN8Z570_RANTA</name>
<evidence type="ECO:0000313" key="1">
    <source>
        <dbReference type="EMBL" id="CAI9167039.1"/>
    </source>
</evidence>
<evidence type="ECO:0000313" key="2">
    <source>
        <dbReference type="Proteomes" id="UP001176941"/>
    </source>
</evidence>
<protein>
    <submittedName>
        <fullName evidence="1">Uncharacterized protein</fullName>
    </submittedName>
</protein>
<reference evidence="1" key="1">
    <citation type="submission" date="2023-04" db="EMBL/GenBank/DDBJ databases">
        <authorList>
            <consortium name="ELIXIR-Norway"/>
        </authorList>
    </citation>
    <scope>NUCLEOTIDE SEQUENCE [LARGE SCALE GENOMIC DNA]</scope>
</reference>
<keyword evidence="2" id="KW-1185">Reference proteome</keyword>
<accession>A0ABN8Z570</accession>
<organism evidence="1 2">
    <name type="scientific">Rangifer tarandus platyrhynchus</name>
    <name type="common">Svalbard reindeer</name>
    <dbReference type="NCBI Taxonomy" id="3082113"/>
    <lineage>
        <taxon>Eukaryota</taxon>
        <taxon>Metazoa</taxon>
        <taxon>Chordata</taxon>
        <taxon>Craniata</taxon>
        <taxon>Vertebrata</taxon>
        <taxon>Euteleostomi</taxon>
        <taxon>Mammalia</taxon>
        <taxon>Eutheria</taxon>
        <taxon>Laurasiatheria</taxon>
        <taxon>Artiodactyla</taxon>
        <taxon>Ruminantia</taxon>
        <taxon>Pecora</taxon>
        <taxon>Cervidae</taxon>
        <taxon>Odocoileinae</taxon>
        <taxon>Rangifer</taxon>
    </lineage>
</organism>
<dbReference type="EMBL" id="OX459962">
    <property type="protein sequence ID" value="CAI9167039.1"/>
    <property type="molecule type" value="Genomic_DNA"/>
</dbReference>